<dbReference type="FunFam" id="1.10.10.1210:FF:000001">
    <property type="entry name" value="melanoma-associated antigen D1"/>
    <property type="match status" value="1"/>
</dbReference>
<dbReference type="AlphaFoldDB" id="A0A8B7B210"/>
<dbReference type="Gene3D" id="1.10.10.1210">
    <property type="entry name" value="MAGE homology domain, winged helix WH2 motif"/>
    <property type="match status" value="1"/>
</dbReference>
<dbReference type="PROSITE" id="PS50838">
    <property type="entry name" value="MAGE"/>
    <property type="match status" value="1"/>
</dbReference>
<feature type="region of interest" description="Disordered" evidence="1">
    <location>
        <begin position="16"/>
        <end position="55"/>
    </location>
</feature>
<evidence type="ECO:0000256" key="1">
    <source>
        <dbReference type="SAM" id="MobiDB-lite"/>
    </source>
</evidence>
<dbReference type="FunFam" id="1.10.10.1200:FF:000007">
    <property type="entry name" value="Melanoma-associated antigen C2"/>
    <property type="match status" value="1"/>
</dbReference>
<dbReference type="InterPro" id="IPR037445">
    <property type="entry name" value="MAGE"/>
</dbReference>
<gene>
    <name evidence="4" type="primary">LOC103209844</name>
</gene>
<dbReference type="InterPro" id="IPR021072">
    <property type="entry name" value="MAGE_N"/>
</dbReference>
<feature type="compositionally biased region" description="Acidic residues" evidence="1">
    <location>
        <begin position="20"/>
        <end position="35"/>
    </location>
</feature>
<evidence type="ECO:0000313" key="4">
    <source>
        <dbReference type="RefSeq" id="XP_007953929.1"/>
    </source>
</evidence>
<dbReference type="GO" id="GO:0000122">
    <property type="term" value="P:negative regulation of transcription by RNA polymerase II"/>
    <property type="evidence" value="ECO:0007669"/>
    <property type="project" value="TreeGrafter"/>
</dbReference>
<dbReference type="RefSeq" id="XP_007953929.1">
    <property type="nucleotide sequence ID" value="XM_007955738.1"/>
</dbReference>
<dbReference type="InterPro" id="IPR002190">
    <property type="entry name" value="MHD_dom"/>
</dbReference>
<protein>
    <submittedName>
        <fullName evidence="4">Melanoma-associated antigen B16-like</fullName>
    </submittedName>
</protein>
<feature type="domain" description="MAGE" evidence="2">
    <location>
        <begin position="97"/>
        <end position="296"/>
    </location>
</feature>
<organism evidence="3 4">
    <name type="scientific">Orycteropus afer afer</name>
    <dbReference type="NCBI Taxonomy" id="1230840"/>
    <lineage>
        <taxon>Eukaryota</taxon>
        <taxon>Metazoa</taxon>
        <taxon>Chordata</taxon>
        <taxon>Craniata</taxon>
        <taxon>Vertebrata</taxon>
        <taxon>Euteleostomi</taxon>
        <taxon>Mammalia</taxon>
        <taxon>Eutheria</taxon>
        <taxon>Afrotheria</taxon>
        <taxon>Tubulidentata</taxon>
        <taxon>Orycteropodidae</taxon>
        <taxon>Orycteropus</taxon>
    </lineage>
</organism>
<accession>A0A8B7B210</accession>
<dbReference type="GO" id="GO:0005634">
    <property type="term" value="C:nucleus"/>
    <property type="evidence" value="ECO:0007669"/>
    <property type="project" value="TreeGrafter"/>
</dbReference>
<name>A0A8B7B210_ORYAF</name>
<dbReference type="InterPro" id="IPR041899">
    <property type="entry name" value="MAGE_WH2"/>
</dbReference>
<evidence type="ECO:0000313" key="3">
    <source>
        <dbReference type="Proteomes" id="UP000694850"/>
    </source>
</evidence>
<dbReference type="Gene3D" id="1.10.10.1200">
    <property type="entry name" value="MAGE homology domain, winged helix WH1 motif"/>
    <property type="match status" value="1"/>
</dbReference>
<proteinExistence type="predicted"/>
<reference evidence="4" key="1">
    <citation type="submission" date="2025-08" db="UniProtKB">
        <authorList>
            <consortium name="RefSeq"/>
        </authorList>
    </citation>
    <scope>IDENTIFICATION</scope>
</reference>
<evidence type="ECO:0000259" key="2">
    <source>
        <dbReference type="PROSITE" id="PS50838"/>
    </source>
</evidence>
<dbReference type="PANTHER" id="PTHR11736">
    <property type="entry name" value="MELANOMA-ASSOCIATED ANTIGEN MAGE ANTIGEN"/>
    <property type="match status" value="1"/>
</dbReference>
<dbReference type="SMART" id="SM01373">
    <property type="entry name" value="MAGE"/>
    <property type="match status" value="1"/>
</dbReference>
<dbReference type="PANTHER" id="PTHR11736:SF14">
    <property type="entry name" value="NSE3 HOMOLOG, SMC5-SMC6 COMPLEX COMPONENT"/>
    <property type="match status" value="1"/>
</dbReference>
<dbReference type="Pfam" id="PF01454">
    <property type="entry name" value="MAGE"/>
    <property type="match status" value="1"/>
</dbReference>
<dbReference type="Proteomes" id="UP000694850">
    <property type="component" value="Unplaced"/>
</dbReference>
<sequence length="349" mass="39959">MSQGQEIVYYIHDESLESSSEIEDGEEAEFLEASEEVSAAEVISSSQDPEKVTVPSTAITATSLSKSDEFFSIQKEEASSSTLEPMPDADELPRDPIADKVALLVKFLLQKYHMKEVVTKEHMLNTVIRQYENHFPKIFSMASERLELVFGIDVIELFPDSQCYFLFNKLCITYDGVVSDDTNSPKTGLLIIILGVIFMKGSRTTEEEIWKVLNRMGIYADQNHFMYGDSRKFITEDLVKQEYLEFRKVPNSDPAHYDVLWGPKAHAEINKVKFLEFFAKINDSDTPTFSTQFKEALKDEEERINFIHGWPFSRSRACSKATSKSFSHHYRSLRDIVHFIFEAGSQCSK</sequence>
<dbReference type="OrthoDB" id="205198at2759"/>
<keyword evidence="3" id="KW-1185">Reference proteome</keyword>
<feature type="compositionally biased region" description="Low complexity" evidence="1">
    <location>
        <begin position="36"/>
        <end position="46"/>
    </location>
</feature>
<dbReference type="SMART" id="SM01392">
    <property type="entry name" value="MAGE_N"/>
    <property type="match status" value="1"/>
</dbReference>
<dbReference type="InterPro" id="IPR041898">
    <property type="entry name" value="MAGE_WH1"/>
</dbReference>
<dbReference type="GeneID" id="103209844"/>